<proteinExistence type="predicted"/>
<evidence type="ECO:0000313" key="1">
    <source>
        <dbReference type="EMBL" id="JAH78125.1"/>
    </source>
</evidence>
<name>A0A0E9VL23_ANGAN</name>
<reference evidence="1" key="1">
    <citation type="submission" date="2014-11" db="EMBL/GenBank/DDBJ databases">
        <authorList>
            <person name="Amaro Gonzalez C."/>
        </authorList>
    </citation>
    <scope>NUCLEOTIDE SEQUENCE</scope>
</reference>
<dbReference type="AlphaFoldDB" id="A0A0E9VL23"/>
<reference evidence="1" key="2">
    <citation type="journal article" date="2015" name="Fish Shellfish Immunol.">
        <title>Early steps in the European eel (Anguilla anguilla)-Vibrio vulnificus interaction in the gills: Role of the RtxA13 toxin.</title>
        <authorList>
            <person name="Callol A."/>
            <person name="Pajuelo D."/>
            <person name="Ebbesson L."/>
            <person name="Teles M."/>
            <person name="MacKenzie S."/>
            <person name="Amaro C."/>
        </authorList>
    </citation>
    <scope>NUCLEOTIDE SEQUENCE</scope>
</reference>
<protein>
    <submittedName>
        <fullName evidence="1">Uncharacterized protein</fullName>
    </submittedName>
</protein>
<organism evidence="1">
    <name type="scientific">Anguilla anguilla</name>
    <name type="common">European freshwater eel</name>
    <name type="synonym">Muraena anguilla</name>
    <dbReference type="NCBI Taxonomy" id="7936"/>
    <lineage>
        <taxon>Eukaryota</taxon>
        <taxon>Metazoa</taxon>
        <taxon>Chordata</taxon>
        <taxon>Craniata</taxon>
        <taxon>Vertebrata</taxon>
        <taxon>Euteleostomi</taxon>
        <taxon>Actinopterygii</taxon>
        <taxon>Neopterygii</taxon>
        <taxon>Teleostei</taxon>
        <taxon>Anguilliformes</taxon>
        <taxon>Anguillidae</taxon>
        <taxon>Anguilla</taxon>
    </lineage>
</organism>
<sequence>MSKKALRSASYGCRQLFLIPFIQGKQLATFLALAI</sequence>
<accession>A0A0E9VL23</accession>
<dbReference type="EMBL" id="GBXM01030452">
    <property type="protein sequence ID" value="JAH78125.1"/>
    <property type="molecule type" value="Transcribed_RNA"/>
</dbReference>